<dbReference type="PANTHER" id="PTHR28047:SF5">
    <property type="entry name" value="PROTEIN DCG1"/>
    <property type="match status" value="1"/>
</dbReference>
<dbReference type="EMBL" id="FNEI01000002">
    <property type="protein sequence ID" value="SDI37080.1"/>
    <property type="molecule type" value="Genomic_DNA"/>
</dbReference>
<dbReference type="PANTHER" id="PTHR28047">
    <property type="entry name" value="PROTEIN DCG1"/>
    <property type="match status" value="1"/>
</dbReference>
<reference evidence="3" key="1">
    <citation type="submission" date="2016-10" db="EMBL/GenBank/DDBJ databases">
        <authorList>
            <person name="Varghese N."/>
            <person name="Submissions S."/>
        </authorList>
    </citation>
    <scope>NUCLEOTIDE SEQUENCE [LARGE SCALE GENOMIC DNA]</scope>
    <source>
        <strain evidence="3">CGMCC 1.10783</strain>
    </source>
</reference>
<dbReference type="InterPro" id="IPR015942">
    <property type="entry name" value="Asp/Glu/hydantoin_racemase"/>
</dbReference>
<gene>
    <name evidence="2" type="ORF">SAMN05216555_10295</name>
</gene>
<dbReference type="InterPro" id="IPR052186">
    <property type="entry name" value="Hydantoin_racemase-like"/>
</dbReference>
<evidence type="ECO:0000256" key="1">
    <source>
        <dbReference type="ARBA" id="ARBA00038414"/>
    </source>
</evidence>
<dbReference type="Proteomes" id="UP000182130">
    <property type="component" value="Unassembled WGS sequence"/>
</dbReference>
<keyword evidence="3" id="KW-1185">Reference proteome</keyword>
<dbReference type="Pfam" id="PF01177">
    <property type="entry name" value="Asp_Glu_race"/>
    <property type="match status" value="1"/>
</dbReference>
<protein>
    <submittedName>
        <fullName evidence="2">Asp/Glu/hydantoin racemase</fullName>
    </submittedName>
</protein>
<accession>A0A1G8K2Q4</accession>
<dbReference type="GO" id="GO:0047661">
    <property type="term" value="F:amino-acid racemase activity"/>
    <property type="evidence" value="ECO:0007669"/>
    <property type="project" value="InterPro"/>
</dbReference>
<proteinExistence type="inferred from homology"/>
<comment type="similarity">
    <text evidence="1">Belongs to the HyuE racemase family.</text>
</comment>
<dbReference type="Gene3D" id="3.40.50.12500">
    <property type="match status" value="1"/>
</dbReference>
<dbReference type="AlphaFoldDB" id="A0A1G8K2Q4"/>
<dbReference type="InterPro" id="IPR053714">
    <property type="entry name" value="Iso_Racemase_Enz_sf"/>
</dbReference>
<sequence>MTATLPLLLINPNTNGATTRRMVAIAGSAMPDGQTVEGATARWGAPLIDDDAKLAASADAALELAASMELSRYSGVIVAAFGDPGLEALKAASPVPVTGIAEAGMIEAAAGGRRFSIVTTTPQLAKAIHCKVVDYGFGDLFAGLQLTEGEPAELMRDPEQLEARLALACETAVSDDGAEAVVIGGGPLAVAAASLSRLFTVPIVEPVPAAARLALTRAAMAGVDSQ</sequence>
<evidence type="ECO:0000313" key="2">
    <source>
        <dbReference type="EMBL" id="SDI37080.1"/>
    </source>
</evidence>
<dbReference type="RefSeq" id="WP_217635129.1">
    <property type="nucleotide sequence ID" value="NZ_FNEI01000002.1"/>
</dbReference>
<organism evidence="2 3">
    <name type="scientific">Arthrobacter cupressi</name>
    <dbReference type="NCBI Taxonomy" id="1045773"/>
    <lineage>
        <taxon>Bacteria</taxon>
        <taxon>Bacillati</taxon>
        <taxon>Actinomycetota</taxon>
        <taxon>Actinomycetes</taxon>
        <taxon>Micrococcales</taxon>
        <taxon>Micrococcaceae</taxon>
        <taxon>Arthrobacter</taxon>
    </lineage>
</organism>
<name>A0A1G8K2Q4_9MICC</name>
<dbReference type="STRING" id="1045773.SAMN05216555_10295"/>
<evidence type="ECO:0000313" key="3">
    <source>
        <dbReference type="Proteomes" id="UP000182130"/>
    </source>
</evidence>